<reference evidence="1" key="2">
    <citation type="journal article" date="2015" name="Data Brief">
        <title>Shoot transcriptome of the giant reed, Arundo donax.</title>
        <authorList>
            <person name="Barrero R.A."/>
            <person name="Guerrero F.D."/>
            <person name="Moolhuijzen P."/>
            <person name="Goolsby J.A."/>
            <person name="Tidwell J."/>
            <person name="Bellgard S.E."/>
            <person name="Bellgard M.I."/>
        </authorList>
    </citation>
    <scope>NUCLEOTIDE SEQUENCE</scope>
    <source>
        <tissue evidence="1">Shoot tissue taken approximately 20 cm above the soil surface</tissue>
    </source>
</reference>
<organism evidence="1">
    <name type="scientific">Arundo donax</name>
    <name type="common">Giant reed</name>
    <name type="synonym">Donax arundinaceus</name>
    <dbReference type="NCBI Taxonomy" id="35708"/>
    <lineage>
        <taxon>Eukaryota</taxon>
        <taxon>Viridiplantae</taxon>
        <taxon>Streptophyta</taxon>
        <taxon>Embryophyta</taxon>
        <taxon>Tracheophyta</taxon>
        <taxon>Spermatophyta</taxon>
        <taxon>Magnoliopsida</taxon>
        <taxon>Liliopsida</taxon>
        <taxon>Poales</taxon>
        <taxon>Poaceae</taxon>
        <taxon>PACMAD clade</taxon>
        <taxon>Arundinoideae</taxon>
        <taxon>Arundineae</taxon>
        <taxon>Arundo</taxon>
    </lineage>
</organism>
<evidence type="ECO:0000313" key="1">
    <source>
        <dbReference type="EMBL" id="JAD55738.1"/>
    </source>
</evidence>
<dbReference type="EMBL" id="GBRH01242157">
    <property type="protein sequence ID" value="JAD55738.1"/>
    <property type="molecule type" value="Transcribed_RNA"/>
</dbReference>
<accession>A0A0A9B0T3</accession>
<name>A0A0A9B0T3_ARUDO</name>
<reference evidence="1" key="1">
    <citation type="submission" date="2014-09" db="EMBL/GenBank/DDBJ databases">
        <authorList>
            <person name="Magalhaes I.L.F."/>
            <person name="Oliveira U."/>
            <person name="Santos F.R."/>
            <person name="Vidigal T.H.D.A."/>
            <person name="Brescovit A.D."/>
            <person name="Santos A.J."/>
        </authorList>
    </citation>
    <scope>NUCLEOTIDE SEQUENCE</scope>
    <source>
        <tissue evidence="1">Shoot tissue taken approximately 20 cm above the soil surface</tissue>
    </source>
</reference>
<proteinExistence type="predicted"/>
<sequence>MYPFSSTMGIYKEASLNASLIRHELSRHKAGQDHVR</sequence>
<protein>
    <submittedName>
        <fullName evidence="1">Uncharacterized protein</fullName>
    </submittedName>
</protein>
<dbReference type="AlphaFoldDB" id="A0A0A9B0T3"/>